<keyword evidence="3" id="KW-1185">Reference proteome</keyword>
<feature type="domain" description="Copper amine oxidase-like N-terminal" evidence="1">
    <location>
        <begin position="61"/>
        <end position="103"/>
    </location>
</feature>
<comment type="caution">
    <text evidence="2">The sequence shown here is derived from an EMBL/GenBank/DDBJ whole genome shotgun (WGS) entry which is preliminary data.</text>
</comment>
<evidence type="ECO:0000259" key="1">
    <source>
        <dbReference type="Pfam" id="PF07833"/>
    </source>
</evidence>
<reference evidence="2 3" key="1">
    <citation type="submission" date="2021-06" db="EMBL/GenBank/DDBJ databases">
        <authorList>
            <person name="Sun Q."/>
            <person name="Li D."/>
        </authorList>
    </citation>
    <scope>NUCLEOTIDE SEQUENCE [LARGE SCALE GENOMIC DNA]</scope>
    <source>
        <strain evidence="2 3">MSJ-2</strain>
    </source>
</reference>
<name>A0ABS6FBW5_9FIRM</name>
<proteinExistence type="predicted"/>
<sequence>MKRERTKGFISGVLTSLLLVVLVVTAVAQTGTIQKTLEYKNISVTLDGKKLDLKDAKGNPVEPFMFDGTNYLPVRAISEALGLNVAWDGSSNTVVLKTPGSASTTPTQTNTDGLIVDKENIKIYYHGISTSDSYMGGYGIKLKIVNDSNRDVMIQVRNLSVNGIMTDSIFSCDIAAGKTAIDEITLYQSALDKNYITTIDNASFKFIALDGDTWDTIFETSEITVSK</sequence>
<gene>
    <name evidence="2" type="ORF">KQI82_12605</name>
</gene>
<protein>
    <submittedName>
        <fullName evidence="2">Copper amine oxidase N-terminal domain-containing protein</fullName>
    </submittedName>
</protein>
<dbReference type="EMBL" id="JAHLQN010000001">
    <property type="protein sequence ID" value="MBU5627751.1"/>
    <property type="molecule type" value="Genomic_DNA"/>
</dbReference>
<dbReference type="InterPro" id="IPR012854">
    <property type="entry name" value="Cu_amine_oxidase-like_N"/>
</dbReference>
<accession>A0ABS6FBW5</accession>
<dbReference type="Proteomes" id="UP000787672">
    <property type="component" value="Unassembled WGS sequence"/>
</dbReference>
<dbReference type="RefSeq" id="WP_216633089.1">
    <property type="nucleotide sequence ID" value="NZ_JAHLQN010000001.1"/>
</dbReference>
<organism evidence="2 3">
    <name type="scientific">Dysosmobacter acutus</name>
    <dbReference type="NCBI Taxonomy" id="2841504"/>
    <lineage>
        <taxon>Bacteria</taxon>
        <taxon>Bacillati</taxon>
        <taxon>Bacillota</taxon>
        <taxon>Clostridia</taxon>
        <taxon>Eubacteriales</taxon>
        <taxon>Oscillospiraceae</taxon>
        <taxon>Dysosmobacter</taxon>
    </lineage>
</organism>
<evidence type="ECO:0000313" key="2">
    <source>
        <dbReference type="EMBL" id="MBU5627751.1"/>
    </source>
</evidence>
<dbReference type="Pfam" id="PF07833">
    <property type="entry name" value="Cu_amine_oxidN1"/>
    <property type="match status" value="1"/>
</dbReference>
<evidence type="ECO:0000313" key="3">
    <source>
        <dbReference type="Proteomes" id="UP000787672"/>
    </source>
</evidence>